<dbReference type="GO" id="GO:0043295">
    <property type="term" value="F:glutathione binding"/>
    <property type="evidence" value="ECO:0007669"/>
    <property type="project" value="TreeGrafter"/>
</dbReference>
<feature type="domain" description="GST C-terminal" evidence="6">
    <location>
        <begin position="90"/>
        <end position="215"/>
    </location>
</feature>
<dbReference type="Pfam" id="PF02798">
    <property type="entry name" value="GST_N"/>
    <property type="match status" value="1"/>
</dbReference>
<comment type="catalytic activity">
    <reaction evidence="4">
        <text>RX + glutathione = an S-substituted glutathione + a halide anion + H(+)</text>
        <dbReference type="Rhea" id="RHEA:16437"/>
        <dbReference type="ChEBI" id="CHEBI:15378"/>
        <dbReference type="ChEBI" id="CHEBI:16042"/>
        <dbReference type="ChEBI" id="CHEBI:17792"/>
        <dbReference type="ChEBI" id="CHEBI:57925"/>
        <dbReference type="ChEBI" id="CHEBI:90779"/>
        <dbReference type="EC" id="2.5.1.18"/>
    </reaction>
</comment>
<dbReference type="InterPro" id="IPR040079">
    <property type="entry name" value="Glutathione_S-Trfase"/>
</dbReference>
<dbReference type="GO" id="GO:0004364">
    <property type="term" value="F:glutathione transferase activity"/>
    <property type="evidence" value="ECO:0007669"/>
    <property type="project" value="UniProtKB-EC"/>
</dbReference>
<evidence type="ECO:0000256" key="4">
    <source>
        <dbReference type="ARBA" id="ARBA00047960"/>
    </source>
</evidence>
<dbReference type="InterPro" id="IPR036282">
    <property type="entry name" value="Glutathione-S-Trfase_C_sf"/>
</dbReference>
<keyword evidence="3" id="KW-0808">Transferase</keyword>
<dbReference type="GO" id="GO:0005737">
    <property type="term" value="C:cytoplasm"/>
    <property type="evidence" value="ECO:0007669"/>
    <property type="project" value="TreeGrafter"/>
</dbReference>
<dbReference type="EC" id="2.5.1.18" evidence="2"/>
<dbReference type="Proteomes" id="UP001213000">
    <property type="component" value="Unassembled WGS sequence"/>
</dbReference>
<dbReference type="SUPFAM" id="SSF47616">
    <property type="entry name" value="GST C-terminal domain-like"/>
    <property type="match status" value="1"/>
</dbReference>
<gene>
    <name evidence="7" type="ORF">NP233_g9942</name>
</gene>
<reference evidence="7" key="1">
    <citation type="submission" date="2022-07" db="EMBL/GenBank/DDBJ databases">
        <title>Genome Sequence of Leucocoprinus birnbaumii.</title>
        <authorList>
            <person name="Buettner E."/>
        </authorList>
    </citation>
    <scope>NUCLEOTIDE SEQUENCE</scope>
    <source>
        <strain evidence="7">VT141</strain>
    </source>
</reference>
<dbReference type="InterPro" id="IPR036249">
    <property type="entry name" value="Thioredoxin-like_sf"/>
</dbReference>
<dbReference type="GO" id="GO:0009636">
    <property type="term" value="P:response to toxic substance"/>
    <property type="evidence" value="ECO:0007669"/>
    <property type="project" value="UniProtKB-ARBA"/>
</dbReference>
<organism evidence="7 8">
    <name type="scientific">Leucocoprinus birnbaumii</name>
    <dbReference type="NCBI Taxonomy" id="56174"/>
    <lineage>
        <taxon>Eukaryota</taxon>
        <taxon>Fungi</taxon>
        <taxon>Dikarya</taxon>
        <taxon>Basidiomycota</taxon>
        <taxon>Agaricomycotina</taxon>
        <taxon>Agaricomycetes</taxon>
        <taxon>Agaricomycetidae</taxon>
        <taxon>Agaricales</taxon>
        <taxon>Agaricineae</taxon>
        <taxon>Agaricaceae</taxon>
        <taxon>Leucocoprinus</taxon>
    </lineage>
</organism>
<comment type="similarity">
    <text evidence="1">Belongs to the GST superfamily. Phi family.</text>
</comment>
<dbReference type="EMBL" id="JANIEX010000945">
    <property type="protein sequence ID" value="KAJ3561847.1"/>
    <property type="molecule type" value="Genomic_DNA"/>
</dbReference>
<evidence type="ECO:0000256" key="2">
    <source>
        <dbReference type="ARBA" id="ARBA00012452"/>
    </source>
</evidence>
<protein>
    <recommendedName>
        <fullName evidence="2">glutathione transferase</fullName>
        <ecNumber evidence="2">2.5.1.18</ecNumber>
    </recommendedName>
</protein>
<sequence length="215" mass="24110">MVLTLWGSPLSTCTRRVATVLHEKKVPFKFVPIDLGKGEHKTPQFLSLQPFGQVPVLDDDGFKVHESRAICRYIAEKYPNQGTPGLIPKDLKDRALFEQAASIETSNFSAYAEPAVFENVFKKYRGGTPDEEKFNALIAQLDAKLDVYDQVLSKQNYLSGDQITLADLFHLPYGTMLAEAGSDIMSRKPNVSRWFKELENRPSWQAVKDGVEATA</sequence>
<dbReference type="InterPro" id="IPR004045">
    <property type="entry name" value="Glutathione_S-Trfase_N"/>
</dbReference>
<dbReference type="PANTHER" id="PTHR43900">
    <property type="entry name" value="GLUTATHIONE S-TRANSFERASE RHO"/>
    <property type="match status" value="1"/>
</dbReference>
<accession>A0AAD5VJR3</accession>
<dbReference type="Gene3D" id="1.20.1050.10">
    <property type="match status" value="1"/>
</dbReference>
<evidence type="ECO:0000256" key="3">
    <source>
        <dbReference type="ARBA" id="ARBA00022679"/>
    </source>
</evidence>
<dbReference type="SFLD" id="SFLDG00358">
    <property type="entry name" value="Main_(cytGST)"/>
    <property type="match status" value="1"/>
</dbReference>
<dbReference type="Gene3D" id="3.40.30.10">
    <property type="entry name" value="Glutaredoxin"/>
    <property type="match status" value="1"/>
</dbReference>
<evidence type="ECO:0000313" key="7">
    <source>
        <dbReference type="EMBL" id="KAJ3561847.1"/>
    </source>
</evidence>
<dbReference type="SFLD" id="SFLDG01154">
    <property type="entry name" value="Main.5:_Phi-like"/>
    <property type="match status" value="1"/>
</dbReference>
<keyword evidence="8" id="KW-1185">Reference proteome</keyword>
<evidence type="ECO:0000313" key="8">
    <source>
        <dbReference type="Proteomes" id="UP001213000"/>
    </source>
</evidence>
<dbReference type="AlphaFoldDB" id="A0AAD5VJR3"/>
<dbReference type="SFLD" id="SFLDS00019">
    <property type="entry name" value="Glutathione_Transferase_(cytos"/>
    <property type="match status" value="1"/>
</dbReference>
<dbReference type="Pfam" id="PF00043">
    <property type="entry name" value="GST_C"/>
    <property type="match status" value="1"/>
</dbReference>
<dbReference type="FunFam" id="3.40.30.10:FF:000016">
    <property type="entry name" value="Glutathione S-transferase F2"/>
    <property type="match status" value="1"/>
</dbReference>
<dbReference type="PROSITE" id="PS50405">
    <property type="entry name" value="GST_CTER"/>
    <property type="match status" value="1"/>
</dbReference>
<dbReference type="InterPro" id="IPR004046">
    <property type="entry name" value="GST_C"/>
</dbReference>
<name>A0AAD5VJR3_9AGAR</name>
<dbReference type="GO" id="GO:0006749">
    <property type="term" value="P:glutathione metabolic process"/>
    <property type="evidence" value="ECO:0007669"/>
    <property type="project" value="TreeGrafter"/>
</dbReference>
<dbReference type="FunFam" id="1.20.1050.10:FF:000004">
    <property type="entry name" value="Glutathione S-transferase F2"/>
    <property type="match status" value="1"/>
</dbReference>
<comment type="caution">
    <text evidence="7">The sequence shown here is derived from an EMBL/GenBank/DDBJ whole genome shotgun (WGS) entry which is preliminary data.</text>
</comment>
<dbReference type="PROSITE" id="PS50404">
    <property type="entry name" value="GST_NTER"/>
    <property type="match status" value="1"/>
</dbReference>
<evidence type="ECO:0000259" key="5">
    <source>
        <dbReference type="PROSITE" id="PS50404"/>
    </source>
</evidence>
<dbReference type="PANTHER" id="PTHR43900:SF3">
    <property type="entry name" value="GLUTATHIONE S-TRANSFERASE RHO"/>
    <property type="match status" value="1"/>
</dbReference>
<feature type="domain" description="GST N-terminal" evidence="5">
    <location>
        <begin position="1"/>
        <end position="82"/>
    </location>
</feature>
<dbReference type="SUPFAM" id="SSF52833">
    <property type="entry name" value="Thioredoxin-like"/>
    <property type="match status" value="1"/>
</dbReference>
<evidence type="ECO:0000256" key="1">
    <source>
        <dbReference type="ARBA" id="ARBA00010128"/>
    </source>
</evidence>
<dbReference type="InterPro" id="IPR010987">
    <property type="entry name" value="Glutathione-S-Trfase_C-like"/>
</dbReference>
<evidence type="ECO:0000259" key="6">
    <source>
        <dbReference type="PROSITE" id="PS50405"/>
    </source>
</evidence>
<dbReference type="CDD" id="cd03053">
    <property type="entry name" value="GST_N_Phi"/>
    <property type="match status" value="1"/>
</dbReference>
<proteinExistence type="inferred from homology"/>